<gene>
    <name evidence="13 17" type="primary">addA</name>
    <name evidence="17" type="ORF">P6N53_15075</name>
</gene>
<evidence type="ECO:0000256" key="14">
    <source>
        <dbReference type="PROSITE-ProRule" id="PRU00560"/>
    </source>
</evidence>
<dbReference type="InterPro" id="IPR011335">
    <property type="entry name" value="Restrct_endonuc-II-like"/>
</dbReference>
<comment type="function">
    <text evidence="13">The heterodimer acts as both an ATP-dependent DNA helicase and an ATP-dependent, dual-direction single-stranded exonuclease. Recognizes the chi site generating a DNA molecule suitable for the initiation of homologous recombination. The AddA nuclease domain is required for chi fragment generation; this subunit has the helicase and 3' -&gt; 5' nuclease activities.</text>
</comment>
<dbReference type="Gene3D" id="1.10.274.50">
    <property type="match status" value="1"/>
</dbReference>
<comment type="similarity">
    <text evidence="13">Belongs to the helicase family. AddA subfamily.</text>
</comment>
<evidence type="ECO:0000259" key="15">
    <source>
        <dbReference type="PROSITE" id="PS51198"/>
    </source>
</evidence>
<dbReference type="Pfam" id="PF00580">
    <property type="entry name" value="UvrD-helicase"/>
    <property type="match status" value="1"/>
</dbReference>
<dbReference type="GO" id="GO:0008408">
    <property type="term" value="F:3'-5' exonuclease activity"/>
    <property type="evidence" value="ECO:0007669"/>
    <property type="project" value="UniProtKB-UniRule"/>
</dbReference>
<dbReference type="InterPro" id="IPR014016">
    <property type="entry name" value="UvrD-like_ATP-bd"/>
</dbReference>
<evidence type="ECO:0000256" key="1">
    <source>
        <dbReference type="ARBA" id="ARBA00022722"/>
    </source>
</evidence>
<reference evidence="17" key="2">
    <citation type="submission" date="2023-03" db="EMBL/GenBank/DDBJ databases">
        <authorList>
            <person name="Zhang Z."/>
        </authorList>
    </citation>
    <scope>NUCLEOTIDE SEQUENCE</scope>
    <source>
        <strain evidence="17">DSA</strain>
    </source>
</reference>
<feature type="domain" description="UvrD-like helicase ATP-binding" evidence="15">
    <location>
        <begin position="3"/>
        <end position="474"/>
    </location>
</feature>
<name>A0AAW7ZH06_9FIRM</name>
<keyword evidence="18" id="KW-1185">Reference proteome</keyword>
<evidence type="ECO:0000256" key="7">
    <source>
        <dbReference type="ARBA" id="ARBA00022840"/>
    </source>
</evidence>
<reference evidence="17" key="1">
    <citation type="journal article" date="2023" name="J. Hazard. Mater.">
        <title>Anaerobic biodegradation of pyrene and benzo[a]pyrene by a new sulfate-reducing Desulforamulus aquiferis strain DSA.</title>
        <authorList>
            <person name="Zhang Z."/>
            <person name="Sun J."/>
            <person name="Gong X."/>
            <person name="Wang C."/>
            <person name="Wang H."/>
        </authorList>
    </citation>
    <scope>NUCLEOTIDE SEQUENCE</scope>
    <source>
        <strain evidence="17">DSA</strain>
    </source>
</reference>
<evidence type="ECO:0000256" key="8">
    <source>
        <dbReference type="ARBA" id="ARBA00023125"/>
    </source>
</evidence>
<dbReference type="HAMAP" id="MF_01451">
    <property type="entry name" value="AddA"/>
    <property type="match status" value="1"/>
</dbReference>
<dbReference type="EC" id="5.6.2.4" evidence="13"/>
<dbReference type="GO" id="GO:0000724">
    <property type="term" value="P:double-strand break repair via homologous recombination"/>
    <property type="evidence" value="ECO:0007669"/>
    <property type="project" value="UniProtKB-UniRule"/>
</dbReference>
<comment type="subunit">
    <text evidence="13">Heterodimer of AddA and AddB/RexB.</text>
</comment>
<keyword evidence="6 13" id="KW-0269">Exonuclease</keyword>
<evidence type="ECO:0000313" key="18">
    <source>
        <dbReference type="Proteomes" id="UP001172911"/>
    </source>
</evidence>
<evidence type="ECO:0000256" key="10">
    <source>
        <dbReference type="ARBA" id="ARBA00023235"/>
    </source>
</evidence>
<evidence type="ECO:0000256" key="4">
    <source>
        <dbReference type="ARBA" id="ARBA00022801"/>
    </source>
</evidence>
<dbReference type="InterPro" id="IPR014017">
    <property type="entry name" value="DNA_helicase_UvrD-like_C"/>
</dbReference>
<evidence type="ECO:0000256" key="6">
    <source>
        <dbReference type="ARBA" id="ARBA00022839"/>
    </source>
</evidence>
<proteinExistence type="inferred from homology"/>
<evidence type="ECO:0000313" key="17">
    <source>
        <dbReference type="EMBL" id="MDO7788548.1"/>
    </source>
</evidence>
<dbReference type="PANTHER" id="PTHR11070:SF48">
    <property type="entry name" value="ATP-DEPENDENT HELICASE_NUCLEASE SUBUNIT A"/>
    <property type="match status" value="1"/>
</dbReference>
<evidence type="ECO:0000256" key="3">
    <source>
        <dbReference type="ARBA" id="ARBA00022763"/>
    </source>
</evidence>
<dbReference type="RefSeq" id="WP_304544587.1">
    <property type="nucleotide sequence ID" value="NZ_JARPTC010000022.1"/>
</dbReference>
<organism evidence="17 18">
    <name type="scientific">Desulforamulus aquiferis</name>
    <dbReference type="NCBI Taxonomy" id="1397668"/>
    <lineage>
        <taxon>Bacteria</taxon>
        <taxon>Bacillati</taxon>
        <taxon>Bacillota</taxon>
        <taxon>Clostridia</taxon>
        <taxon>Eubacteriales</taxon>
        <taxon>Peptococcaceae</taxon>
        <taxon>Desulforamulus</taxon>
    </lineage>
</organism>
<dbReference type="GO" id="GO:0033202">
    <property type="term" value="C:DNA helicase complex"/>
    <property type="evidence" value="ECO:0007669"/>
    <property type="project" value="TreeGrafter"/>
</dbReference>
<keyword evidence="4 13" id="KW-0378">Hydrolase</keyword>
<dbReference type="AlphaFoldDB" id="A0AAW7ZH06"/>
<sequence length="1232" mass="139874">MSNNWTSEQLTAISTHNTNLLVAAAAGAGKTAVLVERIIRMVIDQENPVEIDKLLVVTFTNAAAAEMRERIGIALAGQLSKNPHSKHLARQVALLNRAPITTLHSFCLDILRRYFYKLDLDPGFRIADQVEADLLRLEVLEELLEECYQHEEESDFTKLVDAYGGQRDDSKLQGLVMELYRFSSSNPWPREWLAGLTDNFNVLPEQSLDDLGWIKDIKGQIAQELTSALAMLREASEVAGQPGGPGAYSSNLIQDIQLVNDLLMSCNKGWENMYQSFSAASWGRLRPVKGDIDEALKLKVQELRNRAKESINNLSKTYFCATMQEIIFDLNNQVNLIKSLAQLTINFMDAYQKKKRSKGLVDFGDLEHLCLRVLLDQEKSGPGHPVPSQIARELQEHYTEVLVDEYQDINEIQETLLQLVSKTNNRFMVGDVKQSIYRFRLAEPELFLKKYESYSTLQDVGGKRVDLSQNFRSRQGVINAVNFVFRQIMTRSVGEIDYDEGAELKFGAKYPILGENGENENVELHLIDGNGLWEETDNQGDLLPDNEEQEELDTDQAEARLVGKRILQLIKGYNVWDKNLGSQRPLEFRDIVILLRATTGKANVFVEELRSLGIPTYADLGTGYFQAIEVEVFLSLLKIIDNPRQDIPLVSVLRSPIVGLKAEELALVRMSKGDGDFYDALCSAALLDLGLLTSKITRFLERLDNWRTQARRVSLADLIWELYRDTGYYDYTGGMLGGSQRQANLRLLYHRAKQFENTSFRGLFRFLRFMERIRNTGNDLGAARSLGENEDVVRIMSIHKSKGLEFPVVFVAGLGKKFNLQDLNKDVLMHKQLGVGPQIINTETRVSYPSLPKLLLKTSLKREALAEEMRVLYVALTRAKEKLILVGSVRDLDRAMEKWTAHSGQGEWQLPENDLLNAKNCLDWLCPALVRHRDFQAGQLQFADKTTCDLTRDPSRWQVKITSVSEIQANVEKAIQVEDSIIARIKVLEPMEEKEWLPEIARRLGWQYQYINIASRAAKTTVTEMKRKFDHEVLDDADTVKRRNLNKQPRFLQQDKGLTPAEKGTAIHTVMQHISLEKAPILEEVQELLELLVHREIITPEQATAVSPDIILDFFTGPLGELMLKAKKVIRELPFSLALPAQEVYPELTEAETDNQQVLIQGIIDCLVEQGEDGGLVIIDYKSDAVWPGQDSPAERYRLQINLYARAVEEILGREVEGKYIYLFHTGEAIKM</sequence>
<evidence type="ECO:0000256" key="2">
    <source>
        <dbReference type="ARBA" id="ARBA00022741"/>
    </source>
</evidence>
<dbReference type="EMBL" id="JARPTC010000022">
    <property type="protein sequence ID" value="MDO7788548.1"/>
    <property type="molecule type" value="Genomic_DNA"/>
</dbReference>
<dbReference type="EC" id="3.1.-.-" evidence="13"/>
<dbReference type="GO" id="GO:0003690">
    <property type="term" value="F:double-stranded DNA binding"/>
    <property type="evidence" value="ECO:0007669"/>
    <property type="project" value="UniProtKB-UniRule"/>
</dbReference>
<dbReference type="GO" id="GO:0043138">
    <property type="term" value="F:3'-5' DNA helicase activity"/>
    <property type="evidence" value="ECO:0007669"/>
    <property type="project" value="UniProtKB-UniRule"/>
</dbReference>
<comment type="catalytic activity">
    <reaction evidence="11 13">
        <text>Couples ATP hydrolysis with the unwinding of duplex DNA by translocating in the 3'-5' direction.</text>
        <dbReference type="EC" id="5.6.2.4"/>
    </reaction>
</comment>
<dbReference type="CDD" id="cd17932">
    <property type="entry name" value="DEXQc_UvrD"/>
    <property type="match status" value="1"/>
</dbReference>
<keyword evidence="8 13" id="KW-0238">DNA-binding</keyword>
<dbReference type="Gene3D" id="3.90.320.10">
    <property type="match status" value="1"/>
</dbReference>
<dbReference type="PROSITE" id="PS51198">
    <property type="entry name" value="UVRD_HELICASE_ATP_BIND"/>
    <property type="match status" value="1"/>
</dbReference>
<dbReference type="Gene3D" id="3.40.50.300">
    <property type="entry name" value="P-loop containing nucleotide triphosphate hydrolases"/>
    <property type="match status" value="4"/>
</dbReference>
<protein>
    <recommendedName>
        <fullName evidence="13">ATP-dependent helicase/nuclease subunit A</fullName>
        <ecNumber evidence="13">3.1.-.-</ecNumber>
        <ecNumber evidence="13">5.6.2.4</ecNumber>
    </recommendedName>
    <alternativeName>
        <fullName evidence="13">ATP-dependent helicase/nuclease AddA</fullName>
    </alternativeName>
    <alternativeName>
        <fullName evidence="13">DNA 3'-5' helicase AddA</fullName>
    </alternativeName>
</protein>
<keyword evidence="9 13" id="KW-0234">DNA repair</keyword>
<keyword evidence="3 13" id="KW-0227">DNA damage</keyword>
<keyword evidence="2 13" id="KW-0547">Nucleotide-binding</keyword>
<dbReference type="NCBIfam" id="TIGR02785">
    <property type="entry name" value="addA_Gpos"/>
    <property type="match status" value="1"/>
</dbReference>
<dbReference type="InterPro" id="IPR000212">
    <property type="entry name" value="DNA_helicase_UvrD/REP"/>
</dbReference>
<evidence type="ECO:0000256" key="5">
    <source>
        <dbReference type="ARBA" id="ARBA00022806"/>
    </source>
</evidence>
<dbReference type="FunFam" id="3.40.50.300:FF:001236">
    <property type="entry name" value="ATP-dependent helicase/nuclease subunit A"/>
    <property type="match status" value="1"/>
</dbReference>
<comment type="cofactor">
    <cofactor evidence="13">
        <name>Mg(2+)</name>
        <dbReference type="ChEBI" id="CHEBI:18420"/>
    </cofactor>
</comment>
<dbReference type="Proteomes" id="UP001172911">
    <property type="component" value="Unassembled WGS sequence"/>
</dbReference>
<keyword evidence="5 13" id="KW-0347">Helicase</keyword>
<feature type="binding site" evidence="14">
    <location>
        <begin position="24"/>
        <end position="31"/>
    </location>
    <ligand>
        <name>ATP</name>
        <dbReference type="ChEBI" id="CHEBI:30616"/>
    </ligand>
</feature>
<dbReference type="SUPFAM" id="SSF52980">
    <property type="entry name" value="Restriction endonuclease-like"/>
    <property type="match status" value="1"/>
</dbReference>
<dbReference type="PANTHER" id="PTHR11070">
    <property type="entry name" value="UVRD / RECB / PCRA DNA HELICASE FAMILY MEMBER"/>
    <property type="match status" value="1"/>
</dbReference>
<dbReference type="GO" id="GO:0005829">
    <property type="term" value="C:cytosol"/>
    <property type="evidence" value="ECO:0007669"/>
    <property type="project" value="TreeGrafter"/>
</dbReference>
<evidence type="ECO:0000256" key="12">
    <source>
        <dbReference type="ARBA" id="ARBA00048988"/>
    </source>
</evidence>
<evidence type="ECO:0000256" key="13">
    <source>
        <dbReference type="HAMAP-Rule" id="MF_01451"/>
    </source>
</evidence>
<keyword evidence="7 13" id="KW-0067">ATP-binding</keyword>
<dbReference type="Pfam" id="PF12705">
    <property type="entry name" value="PDDEXK_1"/>
    <property type="match status" value="1"/>
</dbReference>
<dbReference type="GO" id="GO:0005524">
    <property type="term" value="F:ATP binding"/>
    <property type="evidence" value="ECO:0007669"/>
    <property type="project" value="UniProtKB-UniRule"/>
</dbReference>
<dbReference type="InterPro" id="IPR027417">
    <property type="entry name" value="P-loop_NTPase"/>
</dbReference>
<dbReference type="InterPro" id="IPR014152">
    <property type="entry name" value="AddA"/>
</dbReference>
<keyword evidence="10 13" id="KW-0413">Isomerase</keyword>
<evidence type="ECO:0000256" key="9">
    <source>
        <dbReference type="ARBA" id="ARBA00023204"/>
    </source>
</evidence>
<dbReference type="InterPro" id="IPR011604">
    <property type="entry name" value="PDDEXK-like_dom_sf"/>
</dbReference>
<evidence type="ECO:0000259" key="16">
    <source>
        <dbReference type="PROSITE" id="PS51217"/>
    </source>
</evidence>
<dbReference type="InterPro" id="IPR038726">
    <property type="entry name" value="PDDEXK_AddAB-type"/>
</dbReference>
<dbReference type="PROSITE" id="PS51217">
    <property type="entry name" value="UVRD_HELICASE_CTER"/>
    <property type="match status" value="1"/>
</dbReference>
<dbReference type="SUPFAM" id="SSF52540">
    <property type="entry name" value="P-loop containing nucleoside triphosphate hydrolases"/>
    <property type="match status" value="1"/>
</dbReference>
<accession>A0AAW7ZH06</accession>
<feature type="domain" description="UvrD-like helicase C-terminal" evidence="16">
    <location>
        <begin position="510"/>
        <end position="803"/>
    </location>
</feature>
<comment type="catalytic activity">
    <reaction evidence="12 13">
        <text>ATP + H2O = ADP + phosphate + H(+)</text>
        <dbReference type="Rhea" id="RHEA:13065"/>
        <dbReference type="ChEBI" id="CHEBI:15377"/>
        <dbReference type="ChEBI" id="CHEBI:15378"/>
        <dbReference type="ChEBI" id="CHEBI:30616"/>
        <dbReference type="ChEBI" id="CHEBI:43474"/>
        <dbReference type="ChEBI" id="CHEBI:456216"/>
        <dbReference type="EC" id="5.6.2.4"/>
    </reaction>
</comment>
<keyword evidence="1 13" id="KW-0540">Nuclease</keyword>
<evidence type="ECO:0000256" key="11">
    <source>
        <dbReference type="ARBA" id="ARBA00034617"/>
    </source>
</evidence>
<comment type="caution">
    <text evidence="17">The sequence shown here is derived from an EMBL/GenBank/DDBJ whole genome shotgun (WGS) entry which is preliminary data.</text>
</comment>
<dbReference type="Pfam" id="PF13361">
    <property type="entry name" value="UvrD_C"/>
    <property type="match status" value="2"/>
</dbReference>